<dbReference type="PATRIC" id="fig|380.5.peg.4526"/>
<name>G9AEF9_SINF1</name>
<geneLocation type="plasmid" evidence="3 4">
    <name>pSfHH103e</name>
</geneLocation>
<keyword evidence="1" id="KW-0456">Lyase</keyword>
<proteinExistence type="predicted"/>
<dbReference type="Proteomes" id="UP000007735">
    <property type="component" value="Plasmid pSfHH103e"/>
</dbReference>
<dbReference type="Gene3D" id="3.90.850.10">
    <property type="entry name" value="Fumarylacetoacetase-like, C-terminal domain"/>
    <property type="match status" value="1"/>
</dbReference>
<reference evidence="3 4" key="1">
    <citation type="journal article" date="2012" name="J. Bacteriol.">
        <title>Genome sequence of the soybean symbiont Sinorhizobium fredii HH103.</title>
        <authorList>
            <person name="Weidner S."/>
            <person name="Becker A."/>
            <person name="Bonilla I."/>
            <person name="Jaenicke S."/>
            <person name="Lloret J."/>
            <person name="Margaret I."/>
            <person name="Puhler A."/>
            <person name="Ruiz-Sainz J.E."/>
            <person name="Schneiker-Bekel S."/>
            <person name="Szczepanowski R."/>
            <person name="Vinardell J.M."/>
            <person name="Zehner S."/>
            <person name="Gottfert M."/>
        </authorList>
    </citation>
    <scope>NUCLEOTIDE SEQUENCE [LARGE SCALE GENOMIC DNA]</scope>
    <source>
        <strain evidence="3 4">HH103</strain>
        <plasmid evidence="4">pSfHH103e</plasmid>
    </source>
</reference>
<evidence type="ECO:0000313" key="4">
    <source>
        <dbReference type="Proteomes" id="UP000007735"/>
    </source>
</evidence>
<protein>
    <submittedName>
        <fullName evidence="3">Hydratase/decarboxylase family protein</fullName>
    </submittedName>
</protein>
<organism evidence="3 4">
    <name type="scientific">Sinorhizobium fredii (strain HH103)</name>
    <dbReference type="NCBI Taxonomy" id="1117943"/>
    <lineage>
        <taxon>Bacteria</taxon>
        <taxon>Pseudomonadati</taxon>
        <taxon>Pseudomonadota</taxon>
        <taxon>Alphaproteobacteria</taxon>
        <taxon>Hyphomicrobiales</taxon>
        <taxon>Rhizobiaceae</taxon>
        <taxon>Sinorhizobium/Ensifer group</taxon>
        <taxon>Sinorhizobium</taxon>
    </lineage>
</organism>
<dbReference type="EMBL" id="HE616899">
    <property type="protein sequence ID" value="CCE99441.1"/>
    <property type="molecule type" value="Genomic_DNA"/>
</dbReference>
<gene>
    <name evidence="3" type="ordered locus">SFHH103_04975</name>
</gene>
<dbReference type="InterPro" id="IPR050772">
    <property type="entry name" value="Hydratase-Decarb/MhpD_sf"/>
</dbReference>
<dbReference type="InterPro" id="IPR011234">
    <property type="entry name" value="Fumarylacetoacetase-like_C"/>
</dbReference>
<dbReference type="SUPFAM" id="SSF56529">
    <property type="entry name" value="FAH"/>
    <property type="match status" value="1"/>
</dbReference>
<dbReference type="GO" id="GO:0008684">
    <property type="term" value="F:2-oxopent-4-enoate hydratase activity"/>
    <property type="evidence" value="ECO:0007669"/>
    <property type="project" value="TreeGrafter"/>
</dbReference>
<evidence type="ECO:0000313" key="3">
    <source>
        <dbReference type="EMBL" id="CCE99441.1"/>
    </source>
</evidence>
<sequence length="271" mass="28479">MRPPVPPPDPFLATRMIAMTDATRFFDAGDIARRFATATDRIAAAELPLPETIAEATAVQAAFVAPQDATAAGYKVARSPEGVGVAGRLSPIAIAASDAPPVVFRWREGLRVEAEIGVRLASSLPPRQNGYSRDEVIAAIAAVHLGVEVLDSRIAEGGKAPFLLFLADRLGNAGYALGPELPRDLLHGAEGRPLEVSLGGASLFSGEAHHPAADVLAWLIGWANEIERAEDTLAAGEIVTTGSLCGALDVASPGRLDVKLDGRWNLPVRFE</sequence>
<dbReference type="PANTHER" id="PTHR30143">
    <property type="entry name" value="ACID HYDRATASE"/>
    <property type="match status" value="1"/>
</dbReference>
<dbReference type="InterPro" id="IPR036663">
    <property type="entry name" value="Fumarylacetoacetase_C_sf"/>
</dbReference>
<keyword evidence="3" id="KW-0614">Plasmid</keyword>
<evidence type="ECO:0000259" key="2">
    <source>
        <dbReference type="Pfam" id="PF01557"/>
    </source>
</evidence>
<dbReference type="Pfam" id="PF01557">
    <property type="entry name" value="FAA_hydrolase"/>
    <property type="match status" value="1"/>
</dbReference>
<dbReference type="HOGENOM" id="CLU_060136_1_1_5"/>
<dbReference type="GO" id="GO:0005737">
    <property type="term" value="C:cytoplasm"/>
    <property type="evidence" value="ECO:0007669"/>
    <property type="project" value="TreeGrafter"/>
</dbReference>
<evidence type="ECO:0000256" key="1">
    <source>
        <dbReference type="ARBA" id="ARBA00023239"/>
    </source>
</evidence>
<accession>G9AEF9</accession>
<feature type="domain" description="Fumarylacetoacetase-like C-terminal" evidence="2">
    <location>
        <begin position="93"/>
        <end position="247"/>
    </location>
</feature>
<dbReference type="KEGG" id="sfh:SFHH103_04975"/>
<dbReference type="AlphaFoldDB" id="G9AEF9"/>
<dbReference type="PANTHER" id="PTHR30143:SF0">
    <property type="entry name" value="2-KETO-4-PENTENOATE HYDRATASE"/>
    <property type="match status" value="1"/>
</dbReference>